<dbReference type="Proteomes" id="UP001500582">
    <property type="component" value="Unassembled WGS sequence"/>
</dbReference>
<evidence type="ECO:0000259" key="6">
    <source>
        <dbReference type="PROSITE" id="PS50059"/>
    </source>
</evidence>
<dbReference type="PROSITE" id="PS51257">
    <property type="entry name" value="PROKAR_LIPOPROTEIN"/>
    <property type="match status" value="1"/>
</dbReference>
<sequence>MKQKLFTFLLLSTVILAASCKRDSNYPDIRAYDNEQIKNYIAANNLTDFKRDTTNGDTSGMYYKIIQPGTGDADLKYSDTVSLVFTIKTFDGKYTSADTVVGNHVTTFVGYITKNGLPKGLEVGIYNILKRQGGSMRLLIPSRMAYGVNGIGSGSSSVVNGRIAGNQCLDYYVHVVDNLKDYDDRAIQRYMSDNGLAGYTKATSGLYYKISGLDTGKIITQTSSVTATYTRTLFNGTIFDQATASATVSIDGELLGVQQGLKLAKNGQSISLLMPSRLAFGRSSALIGSLSIPAFSCIRNEFSISGVTYY</sequence>
<keyword evidence="3 4" id="KW-0697">Rotamase</keyword>
<dbReference type="EC" id="5.2.1.8" evidence="2 4"/>
<evidence type="ECO:0000256" key="4">
    <source>
        <dbReference type="PROSITE-ProRule" id="PRU00277"/>
    </source>
</evidence>
<dbReference type="Gene3D" id="3.10.50.40">
    <property type="match status" value="2"/>
</dbReference>
<evidence type="ECO:0000313" key="7">
    <source>
        <dbReference type="EMBL" id="GAA4324740.1"/>
    </source>
</evidence>
<dbReference type="RefSeq" id="WP_345211581.1">
    <property type="nucleotide sequence ID" value="NZ_BAABFT010000006.1"/>
</dbReference>
<dbReference type="EMBL" id="BAABFT010000006">
    <property type="protein sequence ID" value="GAA4324740.1"/>
    <property type="molecule type" value="Genomic_DNA"/>
</dbReference>
<name>A0ABP8GIR3_9SPHI</name>
<dbReference type="InterPro" id="IPR001179">
    <property type="entry name" value="PPIase_FKBP_dom"/>
</dbReference>
<dbReference type="InterPro" id="IPR046357">
    <property type="entry name" value="PPIase_dom_sf"/>
</dbReference>
<comment type="catalytic activity">
    <reaction evidence="1 4">
        <text>[protein]-peptidylproline (omega=180) = [protein]-peptidylproline (omega=0)</text>
        <dbReference type="Rhea" id="RHEA:16237"/>
        <dbReference type="Rhea" id="RHEA-COMP:10747"/>
        <dbReference type="Rhea" id="RHEA-COMP:10748"/>
        <dbReference type="ChEBI" id="CHEBI:83833"/>
        <dbReference type="ChEBI" id="CHEBI:83834"/>
        <dbReference type="EC" id="5.2.1.8"/>
    </reaction>
</comment>
<feature type="domain" description="PPIase FKBP-type" evidence="6">
    <location>
        <begin position="222"/>
        <end position="308"/>
    </location>
</feature>
<dbReference type="PROSITE" id="PS50059">
    <property type="entry name" value="FKBP_PPIASE"/>
    <property type="match status" value="2"/>
</dbReference>
<evidence type="ECO:0000313" key="8">
    <source>
        <dbReference type="Proteomes" id="UP001500582"/>
    </source>
</evidence>
<evidence type="ECO:0000256" key="1">
    <source>
        <dbReference type="ARBA" id="ARBA00000971"/>
    </source>
</evidence>
<proteinExistence type="predicted"/>
<evidence type="ECO:0000256" key="2">
    <source>
        <dbReference type="ARBA" id="ARBA00013194"/>
    </source>
</evidence>
<dbReference type="SUPFAM" id="SSF54534">
    <property type="entry name" value="FKBP-like"/>
    <property type="match status" value="2"/>
</dbReference>
<organism evidence="7 8">
    <name type="scientific">Mucilaginibacter gynuensis</name>
    <dbReference type="NCBI Taxonomy" id="1302236"/>
    <lineage>
        <taxon>Bacteria</taxon>
        <taxon>Pseudomonadati</taxon>
        <taxon>Bacteroidota</taxon>
        <taxon>Sphingobacteriia</taxon>
        <taxon>Sphingobacteriales</taxon>
        <taxon>Sphingobacteriaceae</taxon>
        <taxon>Mucilaginibacter</taxon>
    </lineage>
</organism>
<gene>
    <name evidence="7" type="ORF">GCM10023149_26570</name>
</gene>
<feature type="chain" id="PRO_5046180498" description="peptidylprolyl isomerase" evidence="5">
    <location>
        <begin position="18"/>
        <end position="310"/>
    </location>
</feature>
<keyword evidence="5" id="KW-0732">Signal</keyword>
<feature type="domain" description="PPIase FKBP-type" evidence="6">
    <location>
        <begin position="78"/>
        <end position="179"/>
    </location>
</feature>
<reference evidence="8" key="1">
    <citation type="journal article" date="2019" name="Int. J. Syst. Evol. Microbiol.">
        <title>The Global Catalogue of Microorganisms (GCM) 10K type strain sequencing project: providing services to taxonomists for standard genome sequencing and annotation.</title>
        <authorList>
            <consortium name="The Broad Institute Genomics Platform"/>
            <consortium name="The Broad Institute Genome Sequencing Center for Infectious Disease"/>
            <person name="Wu L."/>
            <person name="Ma J."/>
        </authorList>
    </citation>
    <scope>NUCLEOTIDE SEQUENCE [LARGE SCALE GENOMIC DNA]</scope>
    <source>
        <strain evidence="8">JCM 17705</strain>
    </source>
</reference>
<keyword evidence="4" id="KW-0413">Isomerase</keyword>
<keyword evidence="8" id="KW-1185">Reference proteome</keyword>
<feature type="signal peptide" evidence="5">
    <location>
        <begin position="1"/>
        <end position="17"/>
    </location>
</feature>
<evidence type="ECO:0000256" key="3">
    <source>
        <dbReference type="ARBA" id="ARBA00023110"/>
    </source>
</evidence>
<comment type="caution">
    <text evidence="7">The sequence shown here is derived from an EMBL/GenBank/DDBJ whole genome shotgun (WGS) entry which is preliminary data.</text>
</comment>
<accession>A0ABP8GIR3</accession>
<evidence type="ECO:0000256" key="5">
    <source>
        <dbReference type="SAM" id="SignalP"/>
    </source>
</evidence>
<protein>
    <recommendedName>
        <fullName evidence="2 4">peptidylprolyl isomerase</fullName>
        <ecNumber evidence="2 4">5.2.1.8</ecNumber>
    </recommendedName>
</protein>